<dbReference type="AlphaFoldDB" id="A0AAC9QUZ3"/>
<organism evidence="1 2">
    <name type="scientific">Eubacterium limosum</name>
    <dbReference type="NCBI Taxonomy" id="1736"/>
    <lineage>
        <taxon>Bacteria</taxon>
        <taxon>Bacillati</taxon>
        <taxon>Bacillota</taxon>
        <taxon>Clostridia</taxon>
        <taxon>Eubacteriales</taxon>
        <taxon>Eubacteriaceae</taxon>
        <taxon>Eubacterium</taxon>
    </lineage>
</organism>
<dbReference type="Pfam" id="PF17318">
    <property type="entry name" value="DUF5361"/>
    <property type="match status" value="1"/>
</dbReference>
<accession>A0AAC9QUZ3</accession>
<dbReference type="Proteomes" id="UP000192391">
    <property type="component" value="Chromosome"/>
</dbReference>
<name>A0AAC9QUZ3_EUBLI</name>
<evidence type="ECO:0000313" key="1">
    <source>
        <dbReference type="EMBL" id="ARD66106.1"/>
    </source>
</evidence>
<proteinExistence type="predicted"/>
<dbReference type="InterPro" id="IPR035286">
    <property type="entry name" value="DUF5361"/>
</dbReference>
<dbReference type="EMBL" id="CP019962">
    <property type="protein sequence ID" value="ARD66106.1"/>
    <property type="molecule type" value="Genomic_DNA"/>
</dbReference>
<evidence type="ECO:0000313" key="2">
    <source>
        <dbReference type="Proteomes" id="UP000192391"/>
    </source>
</evidence>
<reference evidence="2" key="1">
    <citation type="journal article" date="2017" name="Sci. Rep.">
        <title>Determination of the Genome and Primary Transcriptome of Syngas Fermenting Eubacterium limosum ATCC 8486.</title>
        <authorList>
            <person name="Song Y."/>
            <person name="Shin J."/>
            <person name="Jeong Y."/>
            <person name="Jin S."/>
            <person name="Lee J.K."/>
            <person name="Kim D.R."/>
            <person name="Kim S.C."/>
            <person name="Cho S."/>
            <person name="Cho B.K."/>
        </authorList>
    </citation>
    <scope>NUCLEOTIDE SEQUENCE [LARGE SCALE GENOMIC DNA]</scope>
    <source>
        <strain evidence="2">ATCC 8486</strain>
    </source>
</reference>
<sequence>MRRYPAELRADFRQYYHISADDIGCTVSIAEAADLAAMLPLRSRCMSAVDQRLSWDVEHHLLARIADTLSYFFWSTTVDGMNGRNQPECVARPGEMRKTEAKGEGKTVEECQEILHRKRVTENGN</sequence>
<gene>
    <name evidence="1" type="ORF">B2M23_11375</name>
</gene>
<dbReference type="KEGG" id="elim:B2M23_11375"/>
<protein>
    <submittedName>
        <fullName evidence="1">Uncharacterized protein</fullName>
    </submittedName>
</protein>